<reference evidence="1 2" key="1">
    <citation type="submission" date="2022-11" db="EMBL/GenBank/DDBJ databases">
        <title>Acinetobacter entericus sp. nov., isolated from the gut of the plastic-eating larvae of the Coleoptera insect Zophobas atratus.</title>
        <authorList>
            <person name="Dong X."/>
            <person name="Yang Y."/>
        </authorList>
    </citation>
    <scope>NUCLEOTIDE SEQUENCE [LARGE SCALE GENOMIC DNA]</scope>
    <source>
        <strain evidence="1 2">BIT-DXN8</strain>
    </source>
</reference>
<name>A0ABT3NNS7_9GAMM</name>
<keyword evidence="2" id="KW-1185">Reference proteome</keyword>
<accession>A0ABT3NNS7</accession>
<comment type="caution">
    <text evidence="1">The sequence shown here is derived from an EMBL/GenBank/DDBJ whole genome shotgun (WGS) entry which is preliminary data.</text>
</comment>
<evidence type="ECO:0000313" key="1">
    <source>
        <dbReference type="EMBL" id="MCW8041195.1"/>
    </source>
</evidence>
<organism evidence="1 2">
    <name type="scientific">Acinetobacter entericus</name>
    <dbReference type="NCBI Taxonomy" id="2989714"/>
    <lineage>
        <taxon>Bacteria</taxon>
        <taxon>Pseudomonadati</taxon>
        <taxon>Pseudomonadota</taxon>
        <taxon>Gammaproteobacteria</taxon>
        <taxon>Moraxellales</taxon>
        <taxon>Moraxellaceae</taxon>
        <taxon>Acinetobacter</taxon>
    </lineage>
</organism>
<dbReference type="Proteomes" id="UP001209682">
    <property type="component" value="Unassembled WGS sequence"/>
</dbReference>
<protein>
    <submittedName>
        <fullName evidence="1">Uncharacterized protein</fullName>
    </submittedName>
</protein>
<dbReference type="RefSeq" id="WP_265466207.1">
    <property type="nucleotide sequence ID" value="NZ_JAPEQW010000059.1"/>
</dbReference>
<evidence type="ECO:0000313" key="2">
    <source>
        <dbReference type="Proteomes" id="UP001209682"/>
    </source>
</evidence>
<dbReference type="EMBL" id="JAPEQW010000059">
    <property type="protein sequence ID" value="MCW8041195.1"/>
    <property type="molecule type" value="Genomic_DNA"/>
</dbReference>
<proteinExistence type="predicted"/>
<gene>
    <name evidence="1" type="ORF">OKC24_18915</name>
</gene>
<sequence length="91" mass="10213">MSTNLTQQPSNNNDDFLIGDAVVLDESFRNGAFEPFDELCYVLEVYEHMVCVLIRFGKLTLSKKFVRNASIAELNAKRRLTAVELAVGEVS</sequence>